<feature type="coiled-coil region" evidence="3">
    <location>
        <begin position="182"/>
        <end position="209"/>
    </location>
</feature>
<keyword evidence="3" id="KW-0175">Coiled coil</keyword>
<evidence type="ECO:0000256" key="1">
    <source>
        <dbReference type="ARBA" id="ARBA00012528"/>
    </source>
</evidence>
<dbReference type="InterPro" id="IPR050469">
    <property type="entry name" value="Diguanylate_Cyclase"/>
</dbReference>
<dbReference type="GO" id="GO:0005886">
    <property type="term" value="C:plasma membrane"/>
    <property type="evidence" value="ECO:0007669"/>
    <property type="project" value="TreeGrafter"/>
</dbReference>
<organism evidence="6 7">
    <name type="scientific">Tepidimonas thermarum</name>
    <dbReference type="NCBI Taxonomy" id="335431"/>
    <lineage>
        <taxon>Bacteria</taxon>
        <taxon>Pseudomonadati</taxon>
        <taxon>Pseudomonadota</taxon>
        <taxon>Betaproteobacteria</taxon>
        <taxon>Burkholderiales</taxon>
        <taxon>Tepidimonas</taxon>
    </lineage>
</organism>
<dbReference type="NCBIfam" id="TIGR00254">
    <property type="entry name" value="GGDEF"/>
    <property type="match status" value="1"/>
</dbReference>
<dbReference type="Proteomes" id="UP000318542">
    <property type="component" value="Unassembled WGS sequence"/>
</dbReference>
<dbReference type="InterPro" id="IPR043128">
    <property type="entry name" value="Rev_trsase/Diguanyl_cyclase"/>
</dbReference>
<dbReference type="GO" id="GO:0043709">
    <property type="term" value="P:cell adhesion involved in single-species biofilm formation"/>
    <property type="evidence" value="ECO:0007669"/>
    <property type="project" value="TreeGrafter"/>
</dbReference>
<dbReference type="FunFam" id="3.30.70.270:FF:000001">
    <property type="entry name" value="Diguanylate cyclase domain protein"/>
    <property type="match status" value="1"/>
</dbReference>
<gene>
    <name evidence="6" type="primary">ydaM_2</name>
    <name evidence="6" type="ORF">Tther_00462</name>
</gene>
<feature type="transmembrane region" description="Helical" evidence="4">
    <location>
        <begin position="137"/>
        <end position="154"/>
    </location>
</feature>
<protein>
    <recommendedName>
        <fullName evidence="1">diguanylate cyclase</fullName>
        <ecNumber evidence="1">2.7.7.65</ecNumber>
    </recommendedName>
</protein>
<dbReference type="InterPro" id="IPR029787">
    <property type="entry name" value="Nucleotide_cyclase"/>
</dbReference>
<dbReference type="GO" id="GO:0052621">
    <property type="term" value="F:diguanylate cyclase activity"/>
    <property type="evidence" value="ECO:0007669"/>
    <property type="project" value="UniProtKB-EC"/>
</dbReference>
<keyword evidence="7" id="KW-1185">Reference proteome</keyword>
<dbReference type="OrthoDB" id="9813903at2"/>
<dbReference type="PANTHER" id="PTHR45138:SF9">
    <property type="entry name" value="DIGUANYLATE CYCLASE DGCM-RELATED"/>
    <property type="match status" value="1"/>
</dbReference>
<feature type="transmembrane region" description="Helical" evidence="4">
    <location>
        <begin position="111"/>
        <end position="130"/>
    </location>
</feature>
<evidence type="ECO:0000256" key="3">
    <source>
        <dbReference type="SAM" id="Coils"/>
    </source>
</evidence>
<evidence type="ECO:0000313" key="6">
    <source>
        <dbReference type="EMBL" id="TSE31643.1"/>
    </source>
</evidence>
<name>A0A554X732_9BURK</name>
<dbReference type="EC" id="2.7.7.65" evidence="1"/>
<proteinExistence type="predicted"/>
<dbReference type="InterPro" id="IPR000160">
    <property type="entry name" value="GGDEF_dom"/>
</dbReference>
<dbReference type="PROSITE" id="PS50887">
    <property type="entry name" value="GGDEF"/>
    <property type="match status" value="1"/>
</dbReference>
<evidence type="ECO:0000256" key="2">
    <source>
        <dbReference type="ARBA" id="ARBA00034247"/>
    </source>
</evidence>
<dbReference type="CDD" id="cd01949">
    <property type="entry name" value="GGDEF"/>
    <property type="match status" value="1"/>
</dbReference>
<evidence type="ECO:0000313" key="7">
    <source>
        <dbReference type="Proteomes" id="UP000318542"/>
    </source>
</evidence>
<accession>A0A554X732</accession>
<dbReference type="Gene3D" id="3.30.70.270">
    <property type="match status" value="1"/>
</dbReference>
<keyword evidence="6" id="KW-0808">Transferase</keyword>
<dbReference type="PANTHER" id="PTHR45138">
    <property type="entry name" value="REGULATORY COMPONENTS OF SENSORY TRANSDUCTION SYSTEM"/>
    <property type="match status" value="1"/>
</dbReference>
<dbReference type="SUPFAM" id="SSF55073">
    <property type="entry name" value="Nucleotide cyclase"/>
    <property type="match status" value="1"/>
</dbReference>
<dbReference type="AlphaFoldDB" id="A0A554X732"/>
<dbReference type="RefSeq" id="WP_143900475.1">
    <property type="nucleotide sequence ID" value="NZ_VJOL01000004.1"/>
</dbReference>
<keyword evidence="4" id="KW-0472">Membrane</keyword>
<keyword evidence="4" id="KW-0812">Transmembrane</keyword>
<dbReference type="EMBL" id="VJOL01000004">
    <property type="protein sequence ID" value="TSE31643.1"/>
    <property type="molecule type" value="Genomic_DNA"/>
</dbReference>
<keyword evidence="6" id="KW-0548">Nucleotidyltransferase</keyword>
<dbReference type="Pfam" id="PF00990">
    <property type="entry name" value="GGDEF"/>
    <property type="match status" value="1"/>
</dbReference>
<dbReference type="SMART" id="SM00267">
    <property type="entry name" value="GGDEF"/>
    <property type="match status" value="1"/>
</dbReference>
<dbReference type="GO" id="GO:1902201">
    <property type="term" value="P:negative regulation of bacterial-type flagellum-dependent cell motility"/>
    <property type="evidence" value="ECO:0007669"/>
    <property type="project" value="TreeGrafter"/>
</dbReference>
<sequence length="381" mass="42276">MIADPRARVRLAQLHLYVDVHRHDRFVAPVLTVITGLLLSHWVPMSWALTWLGIELLIIAHYLWVYRRFKQAQPPPSEERRWANRIALAHGAHMLAWSSLVVWAWRPGDFGNLMFVMLVHVGLISLTVSMSHAHLRLLLLDMLPPVLALIAPPLLEPSAFHIGLSALGMAFCALMLLVGRQINAATTEAIELRQRNEQLIRELQSQASRDALTGVINRRYLMETGARLLQQHRHSGEPLALLIIDLDHFKQINDLHGHLGGDEVLVAVVNTCVQLVRASDCFGRLGGEEFALILPNTQFAQARDLAERLRTAIAALAISVKTETIRPTISVGVAMASDDDVTLSDLLRRADMAMYDAKAGGRNRVVCAPAGGRHTPQPAHP</sequence>
<evidence type="ECO:0000259" key="5">
    <source>
        <dbReference type="PROSITE" id="PS50887"/>
    </source>
</evidence>
<reference evidence="6 7" key="1">
    <citation type="submission" date="2019-07" db="EMBL/GenBank/DDBJ databases">
        <title>Tepidimonas thermarum AA-1 draft genome.</title>
        <authorList>
            <person name="Da Costa M.S."/>
            <person name="Froufe H.J.C."/>
            <person name="Egas C."/>
            <person name="Albuquerque L."/>
        </authorList>
    </citation>
    <scope>NUCLEOTIDE SEQUENCE [LARGE SCALE GENOMIC DNA]</scope>
    <source>
        <strain evidence="6 7">AA-1</strain>
    </source>
</reference>
<evidence type="ECO:0000256" key="4">
    <source>
        <dbReference type="SAM" id="Phobius"/>
    </source>
</evidence>
<feature type="transmembrane region" description="Helical" evidence="4">
    <location>
        <begin position="160"/>
        <end position="178"/>
    </location>
</feature>
<feature type="transmembrane region" description="Helical" evidence="4">
    <location>
        <begin position="86"/>
        <end position="105"/>
    </location>
</feature>
<comment type="caution">
    <text evidence="6">The sequence shown here is derived from an EMBL/GenBank/DDBJ whole genome shotgun (WGS) entry which is preliminary data.</text>
</comment>
<feature type="transmembrane region" description="Helical" evidence="4">
    <location>
        <begin position="26"/>
        <end position="43"/>
    </location>
</feature>
<feature type="domain" description="GGDEF" evidence="5">
    <location>
        <begin position="237"/>
        <end position="370"/>
    </location>
</feature>
<keyword evidence="4" id="KW-1133">Transmembrane helix</keyword>
<comment type="catalytic activity">
    <reaction evidence="2">
        <text>2 GTP = 3',3'-c-di-GMP + 2 diphosphate</text>
        <dbReference type="Rhea" id="RHEA:24898"/>
        <dbReference type="ChEBI" id="CHEBI:33019"/>
        <dbReference type="ChEBI" id="CHEBI:37565"/>
        <dbReference type="ChEBI" id="CHEBI:58805"/>
        <dbReference type="EC" id="2.7.7.65"/>
    </reaction>
</comment>
<feature type="transmembrane region" description="Helical" evidence="4">
    <location>
        <begin position="49"/>
        <end position="66"/>
    </location>
</feature>